<reference evidence="1" key="1">
    <citation type="submission" date="2023-10" db="EMBL/GenBank/DDBJ databases">
        <title>Whole genome sequencing of actinobacterial strain Amycolatopsis sp. (BCA-696) identifies the underlying plant growth-promoting genes.</title>
        <authorList>
            <person name="Gandham P."/>
            <person name="Vadla N."/>
            <person name="Saji A."/>
            <person name="Srinivas V."/>
            <person name="Ruperao P."/>
            <person name="Selvanayagam S."/>
            <person name="Saxena R.K."/>
            <person name="Rathore A."/>
            <person name="Gopalakrishnan S."/>
            <person name="Thakur V."/>
        </authorList>
    </citation>
    <scope>NUCLEOTIDE SEQUENCE</scope>
    <source>
        <strain evidence="1">BCA-696</strain>
    </source>
</reference>
<dbReference type="Proteomes" id="UP001456344">
    <property type="component" value="Chromosome"/>
</dbReference>
<evidence type="ECO:0000313" key="1">
    <source>
        <dbReference type="EMBL" id="WYW15886.1"/>
    </source>
</evidence>
<organism evidence="1 2">
    <name type="scientific">Amycolatopsis coloradensis</name>
    <dbReference type="NCBI Taxonomy" id="76021"/>
    <lineage>
        <taxon>Bacteria</taxon>
        <taxon>Bacillati</taxon>
        <taxon>Actinomycetota</taxon>
        <taxon>Actinomycetes</taxon>
        <taxon>Pseudonocardiales</taxon>
        <taxon>Pseudonocardiaceae</taxon>
        <taxon>Amycolatopsis</taxon>
    </lineage>
</organism>
<protein>
    <submittedName>
        <fullName evidence="1">SDR family NAD(P)-dependent oxidoreductase</fullName>
    </submittedName>
</protein>
<accession>A0ACD5B921</accession>
<gene>
    <name evidence="1" type="ORF">LCL61_09995</name>
</gene>
<name>A0ACD5B921_9PSEU</name>
<dbReference type="EMBL" id="CP150484">
    <property type="protein sequence ID" value="WYW15886.1"/>
    <property type="molecule type" value="Genomic_DNA"/>
</dbReference>
<keyword evidence="2" id="KW-1185">Reference proteome</keyword>
<evidence type="ECO:0000313" key="2">
    <source>
        <dbReference type="Proteomes" id="UP001456344"/>
    </source>
</evidence>
<sequence>MVNDVETGLADVVAAEIRALDGRAVSHHGSVADAELAAGLVNNAGVNHRADPWSDDPARMREVVEVNVLGPLFRGTAAAKVLRVRGGGVIVNIGSGSMIGQRRAAAYSASKGAVASRVAPLVTYLLSDLSAGVTGQILRFRGDILCVLGQTAIKGGAGAASLGQVEVRPGLRRPAADLGTTGAVVEDLSSTGTRMAATTLSNTGIYVLQNRMRSGYAKPGPPPSGRLPGPLRRFTDQRWSRPTATLLEDPCGSIHRVGVSPDSGRPTG</sequence>
<proteinExistence type="predicted"/>